<organism evidence="1 2">
    <name type="scientific">Heterobasidion irregulare (strain TC 32-1)</name>
    <dbReference type="NCBI Taxonomy" id="747525"/>
    <lineage>
        <taxon>Eukaryota</taxon>
        <taxon>Fungi</taxon>
        <taxon>Dikarya</taxon>
        <taxon>Basidiomycota</taxon>
        <taxon>Agaricomycotina</taxon>
        <taxon>Agaricomycetes</taxon>
        <taxon>Russulales</taxon>
        <taxon>Bondarzewiaceae</taxon>
        <taxon>Heterobasidion</taxon>
        <taxon>Heterobasidion annosum species complex</taxon>
    </lineage>
</organism>
<dbReference type="AlphaFoldDB" id="W4JXS2"/>
<dbReference type="GeneID" id="20673702"/>
<gene>
    <name evidence="1" type="ORF">HETIRDRAFT_421100</name>
</gene>
<evidence type="ECO:0000313" key="2">
    <source>
        <dbReference type="Proteomes" id="UP000030671"/>
    </source>
</evidence>
<sequence length="67" mass="7745">MDPNGSEWIQMDSNGFKWIQKGPVFIFRKKNPPANVKINLNLCQSIPLDLPIKSLKFKRETDSIPFI</sequence>
<dbReference type="RefSeq" id="XP_009550344.1">
    <property type="nucleotide sequence ID" value="XM_009552049.1"/>
</dbReference>
<protein>
    <submittedName>
        <fullName evidence="1">Uncharacterized protein</fullName>
    </submittedName>
</protein>
<reference evidence="1 2" key="1">
    <citation type="journal article" date="2012" name="New Phytol.">
        <title>Insight into trade-off between wood decay and parasitism from the genome of a fungal forest pathogen.</title>
        <authorList>
            <person name="Olson A."/>
            <person name="Aerts A."/>
            <person name="Asiegbu F."/>
            <person name="Belbahri L."/>
            <person name="Bouzid O."/>
            <person name="Broberg A."/>
            <person name="Canback B."/>
            <person name="Coutinho P.M."/>
            <person name="Cullen D."/>
            <person name="Dalman K."/>
            <person name="Deflorio G."/>
            <person name="van Diepen L.T."/>
            <person name="Dunand C."/>
            <person name="Duplessis S."/>
            <person name="Durling M."/>
            <person name="Gonthier P."/>
            <person name="Grimwood J."/>
            <person name="Fossdal C.G."/>
            <person name="Hansson D."/>
            <person name="Henrissat B."/>
            <person name="Hietala A."/>
            <person name="Himmelstrand K."/>
            <person name="Hoffmeister D."/>
            <person name="Hogberg N."/>
            <person name="James T.Y."/>
            <person name="Karlsson M."/>
            <person name="Kohler A."/>
            <person name="Kues U."/>
            <person name="Lee Y.H."/>
            <person name="Lin Y.C."/>
            <person name="Lind M."/>
            <person name="Lindquist E."/>
            <person name="Lombard V."/>
            <person name="Lucas S."/>
            <person name="Lunden K."/>
            <person name="Morin E."/>
            <person name="Murat C."/>
            <person name="Park J."/>
            <person name="Raffaello T."/>
            <person name="Rouze P."/>
            <person name="Salamov A."/>
            <person name="Schmutz J."/>
            <person name="Solheim H."/>
            <person name="Stahlberg J."/>
            <person name="Velez H."/>
            <person name="de Vries R.P."/>
            <person name="Wiebenga A."/>
            <person name="Woodward S."/>
            <person name="Yakovlev I."/>
            <person name="Garbelotto M."/>
            <person name="Martin F."/>
            <person name="Grigoriev I.V."/>
            <person name="Stenlid J."/>
        </authorList>
    </citation>
    <scope>NUCLEOTIDE SEQUENCE [LARGE SCALE GENOMIC DNA]</scope>
    <source>
        <strain evidence="1 2">TC 32-1</strain>
    </source>
</reference>
<proteinExistence type="predicted"/>
<dbReference type="InParanoid" id="W4JXS2"/>
<name>W4JXS2_HETIT</name>
<evidence type="ECO:0000313" key="1">
    <source>
        <dbReference type="EMBL" id="ETW78367.1"/>
    </source>
</evidence>
<keyword evidence="2" id="KW-1185">Reference proteome</keyword>
<dbReference type="EMBL" id="KI925462">
    <property type="protein sequence ID" value="ETW78367.1"/>
    <property type="molecule type" value="Genomic_DNA"/>
</dbReference>
<dbReference type="HOGENOM" id="CLU_2812685_0_0_1"/>
<accession>W4JXS2</accession>
<dbReference type="KEGG" id="hir:HETIRDRAFT_421100"/>
<dbReference type="Proteomes" id="UP000030671">
    <property type="component" value="Unassembled WGS sequence"/>
</dbReference>